<dbReference type="EMBL" id="JAVAMP010000002">
    <property type="protein sequence ID" value="MDP5273660.1"/>
    <property type="molecule type" value="Genomic_DNA"/>
</dbReference>
<evidence type="ECO:0000313" key="3">
    <source>
        <dbReference type="Proteomes" id="UP001231941"/>
    </source>
</evidence>
<evidence type="ECO:0000313" key="2">
    <source>
        <dbReference type="EMBL" id="MDP5273660.1"/>
    </source>
</evidence>
<comment type="caution">
    <text evidence="2">The sequence shown here is derived from an EMBL/GenBank/DDBJ whole genome shotgun (WGS) entry which is preliminary data.</text>
</comment>
<protein>
    <submittedName>
        <fullName evidence="2">Uncharacterized protein</fullName>
    </submittedName>
</protein>
<proteinExistence type="predicted"/>
<feature type="compositionally biased region" description="Polar residues" evidence="1">
    <location>
        <begin position="51"/>
        <end position="61"/>
    </location>
</feature>
<name>A0ABT9IXY6_9BACL</name>
<reference evidence="2 3" key="1">
    <citation type="submission" date="2023-08" db="EMBL/GenBank/DDBJ databases">
        <authorList>
            <person name="Park J.-S."/>
        </authorList>
    </citation>
    <scope>NUCLEOTIDE SEQUENCE [LARGE SCALE GENOMIC DNA]</scope>
    <source>
        <strain evidence="2 3">2205SS18-9</strain>
    </source>
</reference>
<keyword evidence="3" id="KW-1185">Reference proteome</keyword>
<accession>A0ABT9IXY6</accession>
<organism evidence="2 3">
    <name type="scientific">Chengkuizengella axinellae</name>
    <dbReference type="NCBI Taxonomy" id="3064388"/>
    <lineage>
        <taxon>Bacteria</taxon>
        <taxon>Bacillati</taxon>
        <taxon>Bacillota</taxon>
        <taxon>Bacilli</taxon>
        <taxon>Bacillales</taxon>
        <taxon>Paenibacillaceae</taxon>
        <taxon>Chengkuizengella</taxon>
    </lineage>
</organism>
<gene>
    <name evidence="2" type="ORF">Q5Y73_06065</name>
</gene>
<dbReference type="RefSeq" id="WP_305990967.1">
    <property type="nucleotide sequence ID" value="NZ_JAVAMP010000002.1"/>
</dbReference>
<feature type="region of interest" description="Disordered" evidence="1">
    <location>
        <begin position="44"/>
        <end position="81"/>
    </location>
</feature>
<sequence length="81" mass="9486">MNQVALAFWSNFYDNIFDHPERPSKDVVDNDELLDQWVEEQAKKMEERTNKNAQGGKTSSAYDHEEVITFEQFDEGINEES</sequence>
<dbReference type="Proteomes" id="UP001231941">
    <property type="component" value="Unassembled WGS sequence"/>
</dbReference>
<evidence type="ECO:0000256" key="1">
    <source>
        <dbReference type="SAM" id="MobiDB-lite"/>
    </source>
</evidence>
<feature type="compositionally biased region" description="Acidic residues" evidence="1">
    <location>
        <begin position="72"/>
        <end position="81"/>
    </location>
</feature>